<gene>
    <name evidence="3" type="ORF">CAC42_2554</name>
</gene>
<protein>
    <submittedName>
        <fullName evidence="3">Uncharacterized protein</fullName>
    </submittedName>
</protein>
<feature type="region of interest" description="Disordered" evidence="2">
    <location>
        <begin position="146"/>
        <end position="222"/>
    </location>
</feature>
<dbReference type="AlphaFoldDB" id="A0A2K1QWF3"/>
<evidence type="ECO:0000256" key="2">
    <source>
        <dbReference type="SAM" id="MobiDB-lite"/>
    </source>
</evidence>
<reference evidence="3 4" key="1">
    <citation type="submission" date="2017-06" db="EMBL/GenBank/DDBJ databases">
        <title>Draft genome sequence of a variant of Elsinoe murrayae.</title>
        <authorList>
            <person name="Cheng Q."/>
        </authorList>
    </citation>
    <scope>NUCLEOTIDE SEQUENCE [LARGE SCALE GENOMIC DNA]</scope>
    <source>
        <strain evidence="3 4">CQ-2017a</strain>
    </source>
</reference>
<dbReference type="InParanoid" id="A0A2K1QWF3"/>
<feature type="region of interest" description="Disordered" evidence="2">
    <location>
        <begin position="1"/>
        <end position="60"/>
    </location>
</feature>
<evidence type="ECO:0000313" key="4">
    <source>
        <dbReference type="Proteomes" id="UP000243797"/>
    </source>
</evidence>
<name>A0A2K1QWF3_9PEZI</name>
<dbReference type="OrthoDB" id="10420651at2759"/>
<feature type="coiled-coil region" evidence="1">
    <location>
        <begin position="64"/>
        <end position="140"/>
    </location>
</feature>
<keyword evidence="4" id="KW-1185">Reference proteome</keyword>
<feature type="compositionally biased region" description="Polar residues" evidence="2">
    <location>
        <begin position="1"/>
        <end position="44"/>
    </location>
</feature>
<organism evidence="3 4">
    <name type="scientific">Sphaceloma murrayae</name>
    <dbReference type="NCBI Taxonomy" id="2082308"/>
    <lineage>
        <taxon>Eukaryota</taxon>
        <taxon>Fungi</taxon>
        <taxon>Dikarya</taxon>
        <taxon>Ascomycota</taxon>
        <taxon>Pezizomycotina</taxon>
        <taxon>Dothideomycetes</taxon>
        <taxon>Dothideomycetidae</taxon>
        <taxon>Myriangiales</taxon>
        <taxon>Elsinoaceae</taxon>
        <taxon>Sphaceloma</taxon>
    </lineage>
</organism>
<evidence type="ECO:0000313" key="3">
    <source>
        <dbReference type="EMBL" id="PNS19377.1"/>
    </source>
</evidence>
<comment type="caution">
    <text evidence="3">The sequence shown here is derived from an EMBL/GenBank/DDBJ whole genome shotgun (WGS) entry which is preliminary data.</text>
</comment>
<evidence type="ECO:0000256" key="1">
    <source>
        <dbReference type="SAM" id="Coils"/>
    </source>
</evidence>
<feature type="compositionally biased region" description="Basic and acidic residues" evidence="2">
    <location>
        <begin position="151"/>
        <end position="166"/>
    </location>
</feature>
<proteinExistence type="predicted"/>
<sequence>MANTDNYTARNANNLPRDNSTVDTTISSIPNESESQVNPASQSLHPAPRSRYRPRRPNDPFLTHQAMEQAKIRAEAERDQLAAKNQELAALVNKTKLERNAAIRRERECMRENQELMEHNGELESMIESLEKEVDRLSMMTLELGTTPRKAPRENKSPKDRRRMDEVTDETPTKRGHKFDEEVMGGSVPDGDDNDSKGPYTSCLSKQAEEYVPIGDVRQAKA</sequence>
<dbReference type="Proteomes" id="UP000243797">
    <property type="component" value="Unassembled WGS sequence"/>
</dbReference>
<keyword evidence="1" id="KW-0175">Coiled coil</keyword>
<dbReference type="EMBL" id="NKHZ01000032">
    <property type="protein sequence ID" value="PNS19377.1"/>
    <property type="molecule type" value="Genomic_DNA"/>
</dbReference>
<accession>A0A2K1QWF3</accession>